<keyword evidence="4" id="KW-0493">Microtubule</keyword>
<dbReference type="PRINTS" id="PR00380">
    <property type="entry name" value="KINESINHEAVY"/>
</dbReference>
<proteinExistence type="inferred from homology"/>
<evidence type="ECO:0000256" key="7">
    <source>
        <dbReference type="ARBA" id="ARBA00023054"/>
    </source>
</evidence>
<protein>
    <recommendedName>
        <fullName evidence="13">Kinesin motor domain-containing protein</fullName>
    </recommendedName>
</protein>
<keyword evidence="9" id="KW-0206">Cytoskeleton</keyword>
<evidence type="ECO:0000256" key="1">
    <source>
        <dbReference type="ARBA" id="ARBA00004186"/>
    </source>
</evidence>
<dbReference type="OrthoDB" id="123929at2759"/>
<keyword evidence="2" id="KW-0963">Cytoplasm</keyword>
<evidence type="ECO:0000259" key="13">
    <source>
        <dbReference type="PROSITE" id="PS50067"/>
    </source>
</evidence>
<dbReference type="GO" id="GO:0008574">
    <property type="term" value="F:plus-end-directed microtubule motor activity"/>
    <property type="evidence" value="ECO:0007669"/>
    <property type="project" value="TreeGrafter"/>
</dbReference>
<evidence type="ECO:0000256" key="6">
    <source>
        <dbReference type="ARBA" id="ARBA00022840"/>
    </source>
</evidence>
<evidence type="ECO:0000256" key="11">
    <source>
        <dbReference type="SAM" id="Coils"/>
    </source>
</evidence>
<evidence type="ECO:0000256" key="3">
    <source>
        <dbReference type="ARBA" id="ARBA00022553"/>
    </source>
</evidence>
<evidence type="ECO:0000256" key="4">
    <source>
        <dbReference type="ARBA" id="ARBA00022701"/>
    </source>
</evidence>
<comment type="subcellular location">
    <subcellularLocation>
        <location evidence="1">Cytoplasm</location>
        <location evidence="1">Cytoskeleton</location>
        <location evidence="1">Spindle</location>
    </subcellularLocation>
</comment>
<feature type="coiled-coil region" evidence="11">
    <location>
        <begin position="1221"/>
        <end position="1321"/>
    </location>
</feature>
<feature type="coiled-coil region" evidence="11">
    <location>
        <begin position="1827"/>
        <end position="1887"/>
    </location>
</feature>
<feature type="coiled-coil region" evidence="11">
    <location>
        <begin position="732"/>
        <end position="794"/>
    </location>
</feature>
<dbReference type="GO" id="GO:0005524">
    <property type="term" value="F:ATP binding"/>
    <property type="evidence" value="ECO:0007669"/>
    <property type="project" value="UniProtKB-UniRule"/>
</dbReference>
<dbReference type="PROSITE" id="PS00411">
    <property type="entry name" value="KINESIN_MOTOR_1"/>
    <property type="match status" value="1"/>
</dbReference>
<dbReference type="SUPFAM" id="SSF52540">
    <property type="entry name" value="P-loop containing nucleoside triphosphate hydrolases"/>
    <property type="match status" value="1"/>
</dbReference>
<feature type="region of interest" description="Disordered" evidence="12">
    <location>
        <begin position="842"/>
        <end position="908"/>
    </location>
</feature>
<evidence type="ECO:0000256" key="5">
    <source>
        <dbReference type="ARBA" id="ARBA00022741"/>
    </source>
</evidence>
<name>A0A9Q1I5X8_CONCO</name>
<feature type="domain" description="Kinesin motor" evidence="13">
    <location>
        <begin position="79"/>
        <end position="505"/>
    </location>
</feature>
<keyword evidence="15" id="KW-1185">Reference proteome</keyword>
<accession>A0A9Q1I5X8</accession>
<feature type="compositionally biased region" description="Basic and acidic residues" evidence="12">
    <location>
        <begin position="2004"/>
        <end position="2018"/>
    </location>
</feature>
<reference evidence="14" key="1">
    <citation type="journal article" date="2023" name="Science">
        <title>Genome structures resolve the early diversification of teleost fishes.</title>
        <authorList>
            <person name="Parey E."/>
            <person name="Louis A."/>
            <person name="Montfort J."/>
            <person name="Bouchez O."/>
            <person name="Roques C."/>
            <person name="Iampietro C."/>
            <person name="Lluch J."/>
            <person name="Castinel A."/>
            <person name="Donnadieu C."/>
            <person name="Desvignes T."/>
            <person name="Floi Bucao C."/>
            <person name="Jouanno E."/>
            <person name="Wen M."/>
            <person name="Mejri S."/>
            <person name="Dirks R."/>
            <person name="Jansen H."/>
            <person name="Henkel C."/>
            <person name="Chen W.J."/>
            <person name="Zahm M."/>
            <person name="Cabau C."/>
            <person name="Klopp C."/>
            <person name="Thompson A.W."/>
            <person name="Robinson-Rechavi M."/>
            <person name="Braasch I."/>
            <person name="Lecointre G."/>
            <person name="Bobe J."/>
            <person name="Postlethwait J.H."/>
            <person name="Berthelot C."/>
            <person name="Roest Crollius H."/>
            <person name="Guiguen Y."/>
        </authorList>
    </citation>
    <scope>NUCLEOTIDE SEQUENCE</scope>
    <source>
        <strain evidence="14">Concon-B</strain>
    </source>
</reference>
<feature type="region of interest" description="Disordered" evidence="12">
    <location>
        <begin position="1928"/>
        <end position="2060"/>
    </location>
</feature>
<dbReference type="GO" id="GO:0051231">
    <property type="term" value="P:spindle elongation"/>
    <property type="evidence" value="ECO:0007669"/>
    <property type="project" value="TreeGrafter"/>
</dbReference>
<dbReference type="InterPro" id="IPR027417">
    <property type="entry name" value="P-loop_NTPase"/>
</dbReference>
<dbReference type="GO" id="GO:0007018">
    <property type="term" value="P:microtubule-based movement"/>
    <property type="evidence" value="ECO:0007669"/>
    <property type="project" value="InterPro"/>
</dbReference>
<feature type="compositionally biased region" description="Basic and acidic residues" evidence="12">
    <location>
        <begin position="2041"/>
        <end position="2060"/>
    </location>
</feature>
<feature type="compositionally biased region" description="Polar residues" evidence="12">
    <location>
        <begin position="1948"/>
        <end position="1958"/>
    </location>
</feature>
<evidence type="ECO:0000256" key="8">
    <source>
        <dbReference type="ARBA" id="ARBA00023175"/>
    </source>
</evidence>
<evidence type="ECO:0000313" key="15">
    <source>
        <dbReference type="Proteomes" id="UP001152803"/>
    </source>
</evidence>
<feature type="compositionally biased region" description="Basic and acidic residues" evidence="12">
    <location>
        <begin position="845"/>
        <end position="861"/>
    </location>
</feature>
<keyword evidence="8 10" id="KW-0505">Motor protein</keyword>
<keyword evidence="3" id="KW-0597">Phosphoprotein</keyword>
<dbReference type="EMBL" id="JAFJMO010000002">
    <property type="protein sequence ID" value="KAJ8284847.1"/>
    <property type="molecule type" value="Genomic_DNA"/>
</dbReference>
<comment type="caution">
    <text evidence="14">The sequence shown here is derived from an EMBL/GenBank/DDBJ whole genome shotgun (WGS) entry which is preliminary data.</text>
</comment>
<dbReference type="GO" id="GO:0072686">
    <property type="term" value="C:mitotic spindle"/>
    <property type="evidence" value="ECO:0007669"/>
    <property type="project" value="TreeGrafter"/>
</dbReference>
<dbReference type="Pfam" id="PF00225">
    <property type="entry name" value="Kinesin"/>
    <property type="match status" value="1"/>
</dbReference>
<comment type="similarity">
    <text evidence="10">Belongs to the TRAFAC class myosin-kinesin ATPase superfamily. Kinesin family.</text>
</comment>
<dbReference type="GO" id="GO:0005876">
    <property type="term" value="C:spindle microtubule"/>
    <property type="evidence" value="ECO:0007669"/>
    <property type="project" value="TreeGrafter"/>
</dbReference>
<dbReference type="GO" id="GO:0008017">
    <property type="term" value="F:microtubule binding"/>
    <property type="evidence" value="ECO:0007669"/>
    <property type="project" value="InterPro"/>
</dbReference>
<dbReference type="PANTHER" id="PTHR47970:SF29">
    <property type="entry name" value="KINESIN FAMILY MEMBER 20B"/>
    <property type="match status" value="1"/>
</dbReference>
<feature type="coiled-coil region" evidence="11">
    <location>
        <begin position="1552"/>
        <end position="1704"/>
    </location>
</feature>
<organism evidence="14 15">
    <name type="scientific">Conger conger</name>
    <name type="common">Conger eel</name>
    <name type="synonym">Muraena conger</name>
    <dbReference type="NCBI Taxonomy" id="82655"/>
    <lineage>
        <taxon>Eukaryota</taxon>
        <taxon>Metazoa</taxon>
        <taxon>Chordata</taxon>
        <taxon>Craniata</taxon>
        <taxon>Vertebrata</taxon>
        <taxon>Euteleostomi</taxon>
        <taxon>Actinopterygii</taxon>
        <taxon>Neopterygii</taxon>
        <taxon>Teleostei</taxon>
        <taxon>Anguilliformes</taxon>
        <taxon>Congridae</taxon>
        <taxon>Conger</taxon>
    </lineage>
</organism>
<dbReference type="InterPro" id="IPR001752">
    <property type="entry name" value="Kinesin_motor_dom"/>
</dbReference>
<evidence type="ECO:0000256" key="9">
    <source>
        <dbReference type="ARBA" id="ARBA00023212"/>
    </source>
</evidence>
<evidence type="ECO:0000256" key="2">
    <source>
        <dbReference type="ARBA" id="ARBA00022490"/>
    </source>
</evidence>
<feature type="coiled-coil region" evidence="11">
    <location>
        <begin position="1728"/>
        <end position="1773"/>
    </location>
</feature>
<keyword evidence="5 10" id="KW-0547">Nucleotide-binding</keyword>
<keyword evidence="7 11" id="KW-0175">Coiled coil</keyword>
<evidence type="ECO:0000256" key="10">
    <source>
        <dbReference type="PROSITE-ProRule" id="PRU00283"/>
    </source>
</evidence>
<dbReference type="GO" id="GO:0005634">
    <property type="term" value="C:nucleus"/>
    <property type="evidence" value="ECO:0007669"/>
    <property type="project" value="TreeGrafter"/>
</dbReference>
<dbReference type="PANTHER" id="PTHR47970">
    <property type="entry name" value="KINESIN-LIKE PROTEIN KIF11"/>
    <property type="match status" value="1"/>
</dbReference>
<dbReference type="InterPro" id="IPR036961">
    <property type="entry name" value="Kinesin_motor_dom_sf"/>
</dbReference>
<dbReference type="InterPro" id="IPR019821">
    <property type="entry name" value="Kinesin_motor_CS"/>
</dbReference>
<keyword evidence="6 10" id="KW-0067">ATP-binding</keyword>
<dbReference type="GO" id="GO:0090307">
    <property type="term" value="P:mitotic spindle assembly"/>
    <property type="evidence" value="ECO:0007669"/>
    <property type="project" value="TreeGrafter"/>
</dbReference>
<feature type="coiled-coil region" evidence="11">
    <location>
        <begin position="1395"/>
        <end position="1525"/>
    </location>
</feature>
<dbReference type="Proteomes" id="UP001152803">
    <property type="component" value="Unassembled WGS sequence"/>
</dbReference>
<feature type="coiled-coil region" evidence="11">
    <location>
        <begin position="583"/>
        <end position="627"/>
    </location>
</feature>
<sequence>MYNGNYRDNLRRKGEIFLCDQCFWNNKLSSVTMMESCFNSKIERTEPVTVDDLKKDLFADFSAIPSVLAQDSSVLEKEHLRVYLRIRPFTSAENDNGESQECVTIASPDVVLLKAPRTSLSARLSDKSVPQTAQRFQFSKVYGPEATQRDIFDGTVKHLVKDVLEGGNSLVFTYGVTNAGKTFTFLGSESESGVLPRSLDIIFNSIDDRIYKQMNIKPHRCREYIRLTKDQQDEEVTNKRNIMRLSKETDSQRSMTSQLSSTARTTILEGSTLSELDGLTGADCFNLDVDDHTKYSIWVSFCEIYNENIHDLLEPISNGPLKRNVLRLSQDVKGNSFVKDLKWVQVNDVHEAYKVVKVGKRNQSFSCTKLNNLSSRSHSIFSIRVLRIEDVGIPRVHTVSELSLCDLAGSERCAKTQNCGDRLKEAGNINTSLLILGKCINALRHNQQSKLQQHVPFRESKLTHYLQGFFCGRGKACMIVNINQCASMYDETLNVLKFSAVAQKVVVLNAKPLPVVSKKSCRDVSFIINNADRKNLWVKRKSSLVGWETSLEDVQEHDDNYEEEEDEEGDESSCVESVMNETIQEADGDEEDIEIDKDSHENQLLLIEALKQELRKEENEKLTMESRIREEVTKEFMQLFSQMEDDYSERLAKEREIIEERAERRLEILKNLVSKNSANEEPMSDSKEQPKDKVDLFDGMIDLMQDDLEKIKKDAEAAQTCLVSLPGPRDSVANLEKQVSDVSEELLNAQQLLTLKSTEVDAMSNQTQKLNEQLDEAKKNFESQTQKFQELMEICQEKDDMIFKLQTAMDQHVETAANDRALIDAIREEILNLRKNCKCSLSDSSQRESRKRSIDLPDDCSKQPPSKKATLEENSSTLDDENKSPEESTEEESDIVQQPLVSTQEDIQNDIKLKDERLEELKQESISLERKVSELVEDLKQQTCACEAAMLSLETERKEKTELVQEREILTARMGVLQQDCEKMASKLSEMECEVHEQTGKTKMLSEELKSAKTLLMEHNGDTREMSKQIESLTQDAAQLGQELEKCKAVLARRDGSGSHFHQTMDALHKVCEDVVNESSQKNQQIQDLDQEVSRCRQQAAQHQQLCEELKQELDCLREERRSDLERVQTERQLTEELRGRYSELEAEAMSLREQMAFIRAQAQAAEASSAAAAELEQRLAEKDCAVEEQLAEKDLAVEGQLAEKDRAVEGQLAEKDRAVEEQLAEKHRAVEEQLAEKDRAVEERLAEKDRAVEEQLAEKDRAVEERLAEMDRAVGERLAEKDRAVEEQLAEKDRAVEEQLAEKDRAVEEHLAEKDRAVEDRLAEMDRAVEERLAEMDRAVGERLAEKDRAVEERLAEKDHAVEDRLAVKERLAEMDHAVEERLAEMDRTVEERLAEKDRAVEEQLAEKDRAVEEQLAEKDRAVEERLAEMDRAVEERLAEMDRAVEERLAEMDRAVEEQLAEKDRAVEALQRSLEESRSKLQDVESASLQEARKKEAERRRELLKTAEEAIALKGAELEKKTQQLLRQVVFVASHQAFSYQPLITTLKEEVASSSDKIRALNLDLERKEEDSSDMKEKLADSKRQIQQVQKEISSMREEAKSLRQKLSDAERLRSQALSDLHSKDQYIQQLKSEQACKTKADENLQHYQKACADLQAKEQVIEGMRLALMEQEETQAEQDQVLEDKLDEIESLNKEISTLKERFLIQNDVEGGRIAPVLEGCNSSECKRAKEAIEKTEENLKLSNEKRQSDKKKWLEEKLLLIHQVKEAEEKRNQDIKKFADYHKRHTKLQAEVESLSKQLSEKGDDLVKWRKERDTLVAALEIKMRNLAASNLEKDQKLKELQNQSNSLPQENIKKNVPDMQRILSKKESEIPELRKQLTALSKNVNTCPENNRLSTLTEVCENGSAIDKVPFKKPQDISMISSAKGDVKGDCSLPSSEENEVSVLDSSDLSTENGRPSRFPKPELEIQFTPLQPNKMCVKQQGDDSAVTVKITRSGRKRKSAEMDKDPVDSENRKNTRFRAPSRVPAGCEESPGMLGKRTDRLRQDHSRSSLKSKKDGTLQKIGDFIQSSPNLLGSKAKKIIGLVSAKSPEPSLNSKPKKSKRRLYKTEISSPFDIPSHPIICVDQDEKKESDHLIIKRKLRTRTAKI</sequence>
<dbReference type="Gene3D" id="3.40.850.10">
    <property type="entry name" value="Kinesin motor domain"/>
    <property type="match status" value="1"/>
</dbReference>
<evidence type="ECO:0000256" key="12">
    <source>
        <dbReference type="SAM" id="MobiDB-lite"/>
    </source>
</evidence>
<feature type="coiled-coil region" evidence="11">
    <location>
        <begin position="1023"/>
        <end position="1193"/>
    </location>
</feature>
<gene>
    <name evidence="14" type="ORF">COCON_G00036970</name>
</gene>
<feature type="binding site" evidence="10">
    <location>
        <begin position="175"/>
        <end position="182"/>
    </location>
    <ligand>
        <name>ATP</name>
        <dbReference type="ChEBI" id="CHEBI:30616"/>
    </ligand>
</feature>
<dbReference type="InterPro" id="IPR047149">
    <property type="entry name" value="KIF11-like"/>
</dbReference>
<evidence type="ECO:0000313" key="14">
    <source>
        <dbReference type="EMBL" id="KAJ8284847.1"/>
    </source>
</evidence>
<dbReference type="SMART" id="SM00129">
    <property type="entry name" value="KISc"/>
    <property type="match status" value="1"/>
</dbReference>
<feature type="compositionally biased region" description="Polar residues" evidence="12">
    <location>
        <begin position="895"/>
        <end position="906"/>
    </location>
</feature>
<dbReference type="PROSITE" id="PS50067">
    <property type="entry name" value="KINESIN_MOTOR_2"/>
    <property type="match status" value="1"/>
</dbReference>